<dbReference type="EMBL" id="WNKX01000002">
    <property type="protein sequence ID" value="MTW09503.1"/>
    <property type="molecule type" value="Genomic_DNA"/>
</dbReference>
<feature type="transmembrane region" description="Helical" evidence="1">
    <location>
        <begin position="215"/>
        <end position="236"/>
    </location>
</feature>
<keyword evidence="1" id="KW-0472">Membrane</keyword>
<evidence type="ECO:0000313" key="3">
    <source>
        <dbReference type="Proteomes" id="UP000472320"/>
    </source>
</evidence>
<evidence type="ECO:0000256" key="1">
    <source>
        <dbReference type="SAM" id="Phobius"/>
    </source>
</evidence>
<dbReference type="PANTHER" id="PTHR36840:SF1">
    <property type="entry name" value="BLL5714 PROTEIN"/>
    <property type="match status" value="1"/>
</dbReference>
<feature type="transmembrane region" description="Helical" evidence="1">
    <location>
        <begin position="30"/>
        <end position="49"/>
    </location>
</feature>
<feature type="transmembrane region" description="Helical" evidence="1">
    <location>
        <begin position="347"/>
        <end position="368"/>
    </location>
</feature>
<evidence type="ECO:0008006" key="4">
    <source>
        <dbReference type="Google" id="ProtNLM"/>
    </source>
</evidence>
<proteinExistence type="predicted"/>
<dbReference type="PANTHER" id="PTHR36840">
    <property type="entry name" value="BLL5714 PROTEIN"/>
    <property type="match status" value="1"/>
</dbReference>
<feature type="transmembrane region" description="Helical" evidence="1">
    <location>
        <begin position="147"/>
        <end position="168"/>
    </location>
</feature>
<comment type="caution">
    <text evidence="2">The sequence shown here is derived from an EMBL/GenBank/DDBJ whole genome shotgun (WGS) entry which is preliminary data.</text>
</comment>
<feature type="transmembrane region" description="Helical" evidence="1">
    <location>
        <begin position="61"/>
        <end position="80"/>
    </location>
</feature>
<dbReference type="OrthoDB" id="5520804at2"/>
<feature type="transmembrane region" description="Helical" evidence="1">
    <location>
        <begin position="323"/>
        <end position="341"/>
    </location>
</feature>
<reference evidence="2 3" key="1">
    <citation type="submission" date="2019-11" db="EMBL/GenBank/DDBJ databases">
        <title>Type strains purchased from KCTC, JCM and DSMZ.</title>
        <authorList>
            <person name="Lu H."/>
        </authorList>
    </citation>
    <scope>NUCLEOTIDE SEQUENCE [LARGE SCALE GENOMIC DNA]</scope>
    <source>
        <strain evidence="2 3">JCM 31587</strain>
    </source>
</reference>
<keyword evidence="3" id="KW-1185">Reference proteome</keyword>
<sequence length="369" mass="40244">MVELFFDLVFVFAVTQLSHTLLKKLDAEGALQVGLLFMATWWVWIYTVWATNWFDPEKKTVRAALFALLVAGLLMSVSIPRAFSDLGWLFGASIMLQQSGRTLAMLAACRGEDGISLRRNFMRINVWIGGSGLLWVAGGLSAPESRIAWWLAALAVDLAAPMLFYFVPGLGRSTLADWNVDGSHMAERCALFVIIALGESLLVTGATFADLHFDTVTVFAFLLAVLGSILMWWLYFDHGLEQGHHRIVHSQTPGRHARNNYTYLHIPIVAGVIVGAVGDELVLSHPYSGNPAAMAAIVGGPLIFLSGLALFKWLAHTRAWPPLSHLIGIGLLLVLGALAVVMPLSPLLATIGCVLVLLFVAVWESCVLR</sequence>
<keyword evidence="1" id="KW-1133">Transmembrane helix</keyword>
<gene>
    <name evidence="2" type="ORF">GM658_02730</name>
</gene>
<dbReference type="Proteomes" id="UP000472320">
    <property type="component" value="Unassembled WGS sequence"/>
</dbReference>
<feature type="transmembrane region" description="Helical" evidence="1">
    <location>
        <begin position="290"/>
        <end position="311"/>
    </location>
</feature>
<feature type="transmembrane region" description="Helical" evidence="1">
    <location>
        <begin position="261"/>
        <end position="278"/>
    </location>
</feature>
<evidence type="ECO:0000313" key="2">
    <source>
        <dbReference type="EMBL" id="MTW09503.1"/>
    </source>
</evidence>
<accession>A0A6L6QCQ8</accession>
<name>A0A6L6QCQ8_9BURK</name>
<dbReference type="AlphaFoldDB" id="A0A6L6QCQ8"/>
<protein>
    <recommendedName>
        <fullName evidence="4">Low temperature requirement protein A</fullName>
    </recommendedName>
</protein>
<organism evidence="2 3">
    <name type="scientific">Massilia eburnea</name>
    <dbReference type="NCBI Taxonomy" id="1776165"/>
    <lineage>
        <taxon>Bacteria</taxon>
        <taxon>Pseudomonadati</taxon>
        <taxon>Pseudomonadota</taxon>
        <taxon>Betaproteobacteria</taxon>
        <taxon>Burkholderiales</taxon>
        <taxon>Oxalobacteraceae</taxon>
        <taxon>Telluria group</taxon>
        <taxon>Massilia</taxon>
    </lineage>
</organism>
<dbReference type="InterPro" id="IPR010640">
    <property type="entry name" value="Low_temperature_requirement_A"/>
</dbReference>
<dbReference type="Pfam" id="PF06772">
    <property type="entry name" value="LtrA"/>
    <property type="match status" value="1"/>
</dbReference>
<keyword evidence="1" id="KW-0812">Transmembrane</keyword>
<feature type="transmembrane region" description="Helical" evidence="1">
    <location>
        <begin position="189"/>
        <end position="209"/>
    </location>
</feature>